<evidence type="ECO:0000256" key="2">
    <source>
        <dbReference type="ARBA" id="ARBA00023015"/>
    </source>
</evidence>
<dbReference type="OrthoDB" id="2017571at2759"/>
<sequence>MDGLGWDDGSQVVTNAATMWNSHQQHVEDTFVLSSSNSSVLHPIGRELQEAQTSQFCPSTLINRPSIMNPLSSFMADFSIAKQSETGKAPVTTCSLESLDCLLSAANSKSDTSVEDDGISMIFSDCRNLWNFGSGGSAAVSSGESENTAPNYVRNKDMNCQVSELDETVSQTSSDLYVNHGKFQVSNTVSAKRNNVQTDDYGTAEGGFKIISENPPKPKKPRSEKSPRTSNINFQQTNSSVSSSMEEPDPEAIAQMKEMIYRAAAFRPVNLGLEVVEKPRRKNVRISMDPQTVAARQRRERISERIRVLQRLVPGGSKMDTASMLDEAANYLKFLRSQVKALENLGHKLDSINCSPTDFAFSFNPSFPMQIHLPLQNPNHIHHSTS</sequence>
<dbReference type="EMBL" id="CM017321">
    <property type="protein sequence ID" value="KAE7999152.1"/>
    <property type="molecule type" value="Genomic_DNA"/>
</dbReference>
<dbReference type="GO" id="GO:0003700">
    <property type="term" value="F:DNA-binding transcription factor activity"/>
    <property type="evidence" value="ECO:0007669"/>
    <property type="project" value="InterPro"/>
</dbReference>
<feature type="compositionally biased region" description="Polar residues" evidence="6">
    <location>
        <begin position="231"/>
        <end position="245"/>
    </location>
</feature>
<dbReference type="PROSITE" id="PS50888">
    <property type="entry name" value="BHLH"/>
    <property type="match status" value="1"/>
</dbReference>
<dbReference type="Gene3D" id="4.10.280.10">
    <property type="entry name" value="Helix-loop-helix DNA-binding domain"/>
    <property type="match status" value="1"/>
</dbReference>
<keyword evidence="4" id="KW-0804">Transcription</keyword>
<evidence type="ECO:0000256" key="5">
    <source>
        <dbReference type="ARBA" id="ARBA00023242"/>
    </source>
</evidence>
<feature type="region of interest" description="Disordered" evidence="6">
    <location>
        <begin position="194"/>
        <end position="249"/>
    </location>
</feature>
<evidence type="ECO:0000256" key="1">
    <source>
        <dbReference type="ARBA" id="ARBA00004123"/>
    </source>
</evidence>
<evidence type="ECO:0000313" key="9">
    <source>
        <dbReference type="Proteomes" id="UP000327013"/>
    </source>
</evidence>
<dbReference type="InterPro" id="IPR045843">
    <property type="entry name" value="IND-like"/>
</dbReference>
<keyword evidence="5" id="KW-0539">Nucleus</keyword>
<dbReference type="SMART" id="SM00353">
    <property type="entry name" value="HLH"/>
    <property type="match status" value="1"/>
</dbReference>
<feature type="domain" description="BHLH" evidence="7">
    <location>
        <begin position="286"/>
        <end position="335"/>
    </location>
</feature>
<name>A0A5N6QIH4_9ROSI</name>
<evidence type="ECO:0000256" key="6">
    <source>
        <dbReference type="SAM" id="MobiDB-lite"/>
    </source>
</evidence>
<organism evidence="8 9">
    <name type="scientific">Carpinus fangiana</name>
    <dbReference type="NCBI Taxonomy" id="176857"/>
    <lineage>
        <taxon>Eukaryota</taxon>
        <taxon>Viridiplantae</taxon>
        <taxon>Streptophyta</taxon>
        <taxon>Embryophyta</taxon>
        <taxon>Tracheophyta</taxon>
        <taxon>Spermatophyta</taxon>
        <taxon>Magnoliopsida</taxon>
        <taxon>eudicotyledons</taxon>
        <taxon>Gunneridae</taxon>
        <taxon>Pentapetalae</taxon>
        <taxon>rosids</taxon>
        <taxon>fabids</taxon>
        <taxon>Fagales</taxon>
        <taxon>Betulaceae</taxon>
        <taxon>Carpinus</taxon>
    </lineage>
</organism>
<dbReference type="FunFam" id="4.10.280.10:FF:000053">
    <property type="entry name" value="BHLH transcription factor"/>
    <property type="match status" value="1"/>
</dbReference>
<gene>
    <name evidence="8" type="ORF">FH972_003619</name>
</gene>
<proteinExistence type="predicted"/>
<dbReference type="Pfam" id="PF00010">
    <property type="entry name" value="HLH"/>
    <property type="match status" value="1"/>
</dbReference>
<protein>
    <recommendedName>
        <fullName evidence="7">BHLH domain-containing protein</fullName>
    </recommendedName>
</protein>
<dbReference type="Proteomes" id="UP000327013">
    <property type="component" value="Chromosome 1"/>
</dbReference>
<dbReference type="GO" id="GO:0046983">
    <property type="term" value="F:protein dimerization activity"/>
    <property type="evidence" value="ECO:0007669"/>
    <property type="project" value="InterPro"/>
</dbReference>
<keyword evidence="9" id="KW-1185">Reference proteome</keyword>
<dbReference type="GO" id="GO:0003677">
    <property type="term" value="F:DNA binding"/>
    <property type="evidence" value="ECO:0007669"/>
    <property type="project" value="UniProtKB-KW"/>
</dbReference>
<reference evidence="8 9" key="1">
    <citation type="submission" date="2019-06" db="EMBL/GenBank/DDBJ databases">
        <title>A chromosomal-level reference genome of Carpinus fangiana (Coryloideae, Betulaceae).</title>
        <authorList>
            <person name="Yang X."/>
            <person name="Wang Z."/>
            <person name="Zhang L."/>
            <person name="Hao G."/>
            <person name="Liu J."/>
            <person name="Yang Y."/>
        </authorList>
    </citation>
    <scope>NUCLEOTIDE SEQUENCE [LARGE SCALE GENOMIC DNA]</scope>
    <source>
        <strain evidence="8">Cfa_2016G</strain>
        <tissue evidence="8">Leaf</tissue>
    </source>
</reference>
<accession>A0A5N6QIH4</accession>
<dbReference type="InterPro" id="IPR011598">
    <property type="entry name" value="bHLH_dom"/>
</dbReference>
<dbReference type="InterPro" id="IPR036638">
    <property type="entry name" value="HLH_DNA-bd_sf"/>
</dbReference>
<dbReference type="PANTHER" id="PTHR45914">
    <property type="entry name" value="TRANSCRIPTION FACTOR HEC3-RELATED"/>
    <property type="match status" value="1"/>
</dbReference>
<evidence type="ECO:0000256" key="3">
    <source>
        <dbReference type="ARBA" id="ARBA00023125"/>
    </source>
</evidence>
<evidence type="ECO:0000256" key="4">
    <source>
        <dbReference type="ARBA" id="ARBA00023163"/>
    </source>
</evidence>
<keyword evidence="3" id="KW-0238">DNA-binding</keyword>
<comment type="subcellular location">
    <subcellularLocation>
        <location evidence="1">Nucleus</location>
    </subcellularLocation>
</comment>
<evidence type="ECO:0000259" key="7">
    <source>
        <dbReference type="PROSITE" id="PS50888"/>
    </source>
</evidence>
<keyword evidence="2" id="KW-0805">Transcription regulation</keyword>
<dbReference type="PANTHER" id="PTHR45914:SF12">
    <property type="entry name" value="TRANSCRIPTION FACTOR BHLH87"/>
    <property type="match status" value="1"/>
</dbReference>
<dbReference type="SUPFAM" id="SSF47459">
    <property type="entry name" value="HLH, helix-loop-helix DNA-binding domain"/>
    <property type="match status" value="1"/>
</dbReference>
<evidence type="ECO:0000313" key="8">
    <source>
        <dbReference type="EMBL" id="KAE7999152.1"/>
    </source>
</evidence>
<dbReference type="AlphaFoldDB" id="A0A5N6QIH4"/>
<dbReference type="GO" id="GO:0005634">
    <property type="term" value="C:nucleus"/>
    <property type="evidence" value="ECO:0007669"/>
    <property type="project" value="UniProtKB-SubCell"/>
</dbReference>